<name>A0A2Z2HWZ0_9EURY</name>
<dbReference type="Proteomes" id="UP000250088">
    <property type="component" value="Chromosome"/>
</dbReference>
<dbReference type="KEGG" id="naj:B1756_06755"/>
<accession>A0A2Z2HWZ0</accession>
<proteinExistence type="predicted"/>
<keyword evidence="2" id="KW-1185">Reference proteome</keyword>
<dbReference type="GeneID" id="32893764"/>
<evidence type="ECO:0000313" key="1">
    <source>
        <dbReference type="EMBL" id="ARS89474.1"/>
    </source>
</evidence>
<sequence>MDGTDDLLEAVRSSDADRVNDAIDRVGNLEPAERGALLDETVSDLAAIYDHSDDGYVRQSVVRAADQLCPGLSAAFLIDDGRLEREAVERRADTAGGFFLEAILDADGRVRQSATRGLKDVYRCYDSLEDDESIAAFATELESLAADEDGAIRKHVLESKRDAEFFLQSPGSRLLGSLAREFDL</sequence>
<gene>
    <name evidence="1" type="ORF">B1756_06755</name>
</gene>
<evidence type="ECO:0008006" key="3">
    <source>
        <dbReference type="Google" id="ProtNLM"/>
    </source>
</evidence>
<protein>
    <recommendedName>
        <fullName evidence="3">Phycocyanobilin lyase</fullName>
    </recommendedName>
</protein>
<organism evidence="1 2">
    <name type="scientific">Natrarchaeobaculum aegyptiacum</name>
    <dbReference type="NCBI Taxonomy" id="745377"/>
    <lineage>
        <taxon>Archaea</taxon>
        <taxon>Methanobacteriati</taxon>
        <taxon>Methanobacteriota</taxon>
        <taxon>Stenosarchaea group</taxon>
        <taxon>Halobacteria</taxon>
        <taxon>Halobacteriales</taxon>
        <taxon>Natrialbaceae</taxon>
        <taxon>Natrarchaeobaculum</taxon>
    </lineage>
</organism>
<dbReference type="OrthoDB" id="240934at2157"/>
<dbReference type="SUPFAM" id="SSF48371">
    <property type="entry name" value="ARM repeat"/>
    <property type="match status" value="1"/>
</dbReference>
<dbReference type="RefSeq" id="WP_086887850.1">
    <property type="nucleotide sequence ID" value="NZ_CP019893.1"/>
</dbReference>
<dbReference type="EMBL" id="CP019893">
    <property type="protein sequence ID" value="ARS89474.1"/>
    <property type="molecule type" value="Genomic_DNA"/>
</dbReference>
<dbReference type="AlphaFoldDB" id="A0A2Z2HWZ0"/>
<evidence type="ECO:0000313" key="2">
    <source>
        <dbReference type="Proteomes" id="UP000250088"/>
    </source>
</evidence>
<reference evidence="2" key="1">
    <citation type="submission" date="2017-02" db="EMBL/GenBank/DDBJ databases">
        <title>Natronthermophilus aegyptiacus gen. nov.,sp. nov., an aerobic, extremely halophilic alkalithermophilic archaeon isolated from the athalassohaline Wadi An Natrun, Egypt.</title>
        <authorList>
            <person name="Zhao B."/>
        </authorList>
    </citation>
    <scope>NUCLEOTIDE SEQUENCE [LARGE SCALE GENOMIC DNA]</scope>
    <source>
        <strain evidence="2">JW/NM-HA 15</strain>
    </source>
</reference>
<dbReference type="InterPro" id="IPR016024">
    <property type="entry name" value="ARM-type_fold"/>
</dbReference>